<evidence type="ECO:0000256" key="3">
    <source>
        <dbReference type="ARBA" id="ARBA00023157"/>
    </source>
</evidence>
<dbReference type="InterPro" id="IPR018143">
    <property type="entry name" value="Folate_rcpt-like"/>
</dbReference>
<dbReference type="AlphaFoldDB" id="A0A1S3JE41"/>
<dbReference type="OrthoDB" id="567542at2759"/>
<dbReference type="RefSeq" id="XP_013408672.1">
    <property type="nucleotide sequence ID" value="XM_013553218.1"/>
</dbReference>
<protein>
    <submittedName>
        <fullName evidence="7">Sperm-egg fusion protein Juno-like</fullName>
    </submittedName>
</protein>
<accession>A0A1S3JE41</accession>
<dbReference type="InParanoid" id="A0A1S3JE41"/>
<feature type="domain" description="Folate receptor-like" evidence="5">
    <location>
        <begin position="42"/>
        <end position="110"/>
    </location>
</feature>
<name>A0A1S3JE41_LINAN</name>
<evidence type="ECO:0000313" key="6">
    <source>
        <dbReference type="Proteomes" id="UP000085678"/>
    </source>
</evidence>
<dbReference type="PANTHER" id="PTHR10517:SF14">
    <property type="entry name" value="FOLATE RECEPTOR 1-RELATED"/>
    <property type="match status" value="1"/>
</dbReference>
<evidence type="ECO:0000313" key="7">
    <source>
        <dbReference type="RefSeq" id="XP_013408672.1"/>
    </source>
</evidence>
<proteinExistence type="inferred from homology"/>
<gene>
    <name evidence="7" type="primary">LOC106172485</name>
</gene>
<reference evidence="7" key="1">
    <citation type="submission" date="2025-08" db="UniProtKB">
        <authorList>
            <consortium name="RefSeq"/>
        </authorList>
    </citation>
    <scope>IDENTIFICATION</scope>
    <source>
        <tissue evidence="7">Gonads</tissue>
    </source>
</reference>
<evidence type="ECO:0000259" key="5">
    <source>
        <dbReference type="Pfam" id="PF03024"/>
    </source>
</evidence>
<dbReference type="GO" id="GO:0038023">
    <property type="term" value="F:signaling receptor activity"/>
    <property type="evidence" value="ECO:0007669"/>
    <property type="project" value="TreeGrafter"/>
</dbReference>
<dbReference type="Proteomes" id="UP000085678">
    <property type="component" value="Unplaced"/>
</dbReference>
<feature type="compositionally biased region" description="Polar residues" evidence="4">
    <location>
        <begin position="15"/>
        <end position="24"/>
    </location>
</feature>
<keyword evidence="6" id="KW-1185">Reference proteome</keyword>
<dbReference type="KEGG" id="lak:106172485"/>
<evidence type="ECO:0000256" key="4">
    <source>
        <dbReference type="SAM" id="MobiDB-lite"/>
    </source>
</evidence>
<keyword evidence="2" id="KW-0732">Signal</keyword>
<dbReference type="GeneID" id="106172485"/>
<comment type="similarity">
    <text evidence="1">Belongs to the folate receptor family.</text>
</comment>
<keyword evidence="3" id="KW-1015">Disulfide bond</keyword>
<dbReference type="PANTHER" id="PTHR10517">
    <property type="entry name" value="FOLATE RECEPTOR"/>
    <property type="match status" value="1"/>
</dbReference>
<evidence type="ECO:0000256" key="2">
    <source>
        <dbReference type="ARBA" id="ARBA00022729"/>
    </source>
</evidence>
<evidence type="ECO:0000256" key="1">
    <source>
        <dbReference type="ARBA" id="ARBA00007932"/>
    </source>
</evidence>
<sequence>MDQNRYPVQDHSPEKNQYQNQRPDQNPYPFWYQSPEQNQFGLCEEWWDACKEEYTCHRNWITDMDWGEINSCKEGSVCKKYKEFYSSAADFCTAIWHDAYKVVPDSEPCMVFTFDPSKPNPNTAVAQAAAEEKAAA</sequence>
<organism evidence="6 7">
    <name type="scientific">Lingula anatina</name>
    <name type="common">Brachiopod</name>
    <name type="synonym">Lingula unguis</name>
    <dbReference type="NCBI Taxonomy" id="7574"/>
    <lineage>
        <taxon>Eukaryota</taxon>
        <taxon>Metazoa</taxon>
        <taxon>Spiralia</taxon>
        <taxon>Lophotrochozoa</taxon>
        <taxon>Brachiopoda</taxon>
        <taxon>Linguliformea</taxon>
        <taxon>Lingulata</taxon>
        <taxon>Lingulida</taxon>
        <taxon>Linguloidea</taxon>
        <taxon>Lingulidae</taxon>
        <taxon>Lingula</taxon>
    </lineage>
</organism>
<feature type="region of interest" description="Disordered" evidence="4">
    <location>
        <begin position="1"/>
        <end position="27"/>
    </location>
</feature>
<dbReference type="InterPro" id="IPR004269">
    <property type="entry name" value="Folate_rcpt"/>
</dbReference>
<dbReference type="GO" id="GO:0009897">
    <property type="term" value="C:external side of plasma membrane"/>
    <property type="evidence" value="ECO:0007669"/>
    <property type="project" value="TreeGrafter"/>
</dbReference>
<dbReference type="Pfam" id="PF03024">
    <property type="entry name" value="Folate_rec"/>
    <property type="match status" value="1"/>
</dbReference>